<dbReference type="AlphaFoldDB" id="A0A0V1LJK2"/>
<dbReference type="EMBL" id="JYDW01000038">
    <property type="protein sequence ID" value="KRZ59695.1"/>
    <property type="molecule type" value="Genomic_DNA"/>
</dbReference>
<feature type="region of interest" description="Disordered" evidence="1">
    <location>
        <begin position="56"/>
        <end position="77"/>
    </location>
</feature>
<keyword evidence="2" id="KW-0812">Transmembrane</keyword>
<proteinExistence type="predicted"/>
<keyword evidence="4" id="KW-1185">Reference proteome</keyword>
<dbReference type="Proteomes" id="UP000054721">
    <property type="component" value="Unassembled WGS sequence"/>
</dbReference>
<comment type="caution">
    <text evidence="3">The sequence shown here is derived from an EMBL/GenBank/DDBJ whole genome shotgun (WGS) entry which is preliminary data.</text>
</comment>
<evidence type="ECO:0000313" key="4">
    <source>
        <dbReference type="Proteomes" id="UP000054721"/>
    </source>
</evidence>
<accession>A0A0V1LJK2</accession>
<feature type="compositionally biased region" description="Polar residues" evidence="1">
    <location>
        <begin position="68"/>
        <end position="77"/>
    </location>
</feature>
<keyword evidence="2" id="KW-1133">Transmembrane helix</keyword>
<protein>
    <submittedName>
        <fullName evidence="3">Uncharacterized protein</fullName>
    </submittedName>
</protein>
<keyword evidence="2" id="KW-0472">Membrane</keyword>
<organism evidence="3 4">
    <name type="scientific">Trichinella nativa</name>
    <dbReference type="NCBI Taxonomy" id="6335"/>
    <lineage>
        <taxon>Eukaryota</taxon>
        <taxon>Metazoa</taxon>
        <taxon>Ecdysozoa</taxon>
        <taxon>Nematoda</taxon>
        <taxon>Enoplea</taxon>
        <taxon>Dorylaimia</taxon>
        <taxon>Trichinellida</taxon>
        <taxon>Trichinellidae</taxon>
        <taxon>Trichinella</taxon>
    </lineage>
</organism>
<evidence type="ECO:0000256" key="2">
    <source>
        <dbReference type="SAM" id="Phobius"/>
    </source>
</evidence>
<reference evidence="3 4" key="1">
    <citation type="submission" date="2015-05" db="EMBL/GenBank/DDBJ databases">
        <title>Evolution of Trichinella species and genotypes.</title>
        <authorList>
            <person name="Korhonen P.K."/>
            <person name="Edoardo P."/>
            <person name="Giuseppe L.R."/>
            <person name="Gasser R.B."/>
        </authorList>
    </citation>
    <scope>NUCLEOTIDE SEQUENCE [LARGE SCALE GENOMIC DNA]</scope>
    <source>
        <strain evidence="3">ISS10</strain>
    </source>
</reference>
<name>A0A0V1LJK2_9BILA</name>
<evidence type="ECO:0000256" key="1">
    <source>
        <dbReference type="SAM" id="MobiDB-lite"/>
    </source>
</evidence>
<feature type="transmembrane region" description="Helical" evidence="2">
    <location>
        <begin position="23"/>
        <end position="45"/>
    </location>
</feature>
<gene>
    <name evidence="3" type="ORF">T02_6537</name>
</gene>
<evidence type="ECO:0000313" key="3">
    <source>
        <dbReference type="EMBL" id="KRZ59695.1"/>
    </source>
</evidence>
<sequence length="77" mass="8808">MTTVILNFCFHANVDQWMDTIHIFWAFIIFMNLLTTGYMLLIHAFKHSFKNSTYSHRISSSSSSSSSNTSAITLKNV</sequence>